<organism evidence="10 11">
    <name type="scientific">Pseudodesulfovibrio karagichevae</name>
    <dbReference type="NCBI Taxonomy" id="3239305"/>
    <lineage>
        <taxon>Bacteria</taxon>
        <taxon>Pseudomonadati</taxon>
        <taxon>Thermodesulfobacteriota</taxon>
        <taxon>Desulfovibrionia</taxon>
        <taxon>Desulfovibrionales</taxon>
        <taxon>Desulfovibrionaceae</taxon>
    </lineage>
</organism>
<feature type="transmembrane region" description="Helical" evidence="8">
    <location>
        <begin position="111"/>
        <end position="131"/>
    </location>
</feature>
<keyword evidence="4 10" id="KW-0808">Transferase</keyword>
<evidence type="ECO:0000256" key="8">
    <source>
        <dbReference type="SAM" id="Phobius"/>
    </source>
</evidence>
<evidence type="ECO:0000256" key="7">
    <source>
        <dbReference type="ARBA" id="ARBA00023136"/>
    </source>
</evidence>
<evidence type="ECO:0000256" key="4">
    <source>
        <dbReference type="ARBA" id="ARBA00022679"/>
    </source>
</evidence>
<dbReference type="PANTHER" id="PTHR33908">
    <property type="entry name" value="MANNOSYLTRANSFERASE YKCB-RELATED"/>
    <property type="match status" value="1"/>
</dbReference>
<keyword evidence="7 8" id="KW-0472">Membrane</keyword>
<keyword evidence="6 8" id="KW-1133">Transmembrane helix</keyword>
<feature type="transmembrane region" description="Helical" evidence="8">
    <location>
        <begin position="353"/>
        <end position="375"/>
    </location>
</feature>
<evidence type="ECO:0000256" key="3">
    <source>
        <dbReference type="ARBA" id="ARBA00022676"/>
    </source>
</evidence>
<dbReference type="GO" id="GO:0016757">
    <property type="term" value="F:glycosyltransferase activity"/>
    <property type="evidence" value="ECO:0007669"/>
    <property type="project" value="UniProtKB-KW"/>
</dbReference>
<dbReference type="Pfam" id="PF13231">
    <property type="entry name" value="PMT_2"/>
    <property type="match status" value="1"/>
</dbReference>
<dbReference type="RefSeq" id="WP_371387562.1">
    <property type="nucleotide sequence ID" value="NZ_JBGLYH010000050.1"/>
</dbReference>
<feature type="transmembrane region" description="Helical" evidence="8">
    <location>
        <begin position="263"/>
        <end position="286"/>
    </location>
</feature>
<feature type="transmembrane region" description="Helical" evidence="8">
    <location>
        <begin position="293"/>
        <end position="310"/>
    </location>
</feature>
<dbReference type="PANTHER" id="PTHR33908:SF11">
    <property type="entry name" value="MEMBRANE PROTEIN"/>
    <property type="match status" value="1"/>
</dbReference>
<evidence type="ECO:0000313" key="10">
    <source>
        <dbReference type="EMBL" id="MEZ7198064.1"/>
    </source>
</evidence>
<accession>A0ABV4K507</accession>
<name>A0ABV4K507_9BACT</name>
<evidence type="ECO:0000259" key="9">
    <source>
        <dbReference type="Pfam" id="PF13231"/>
    </source>
</evidence>
<feature type="domain" description="Glycosyltransferase RgtA/B/C/D-like" evidence="9">
    <location>
        <begin position="86"/>
        <end position="219"/>
    </location>
</feature>
<sequence length="503" mass="56777">MLNIDDALHAMKRTTTASLVLALFAFSFALNLYNNGFDYRLHIDERKKVQFIKDGSQDFMHPTFMLKLSKVIKKITRQDSEQRLAVSGRSVSAFMGACIVIAVFFLSRRVLTTPFALPAALSVAVSPIIVIHSHYLKEDVYFAAALLFSLLFFIKTLETGKRVNVALFGLFFGLALSSQYKSALMLIIFPIIPFLDKGIERRSYAKELAAALSISVLTFLIVNYNIFIDAANAYNGLSHEIAHIQTGHSIHIYPLDYLFLFHYTYSLIPGITLAATVVCTIGYFISLYGWKQAAVLEKTLLLCITAYYLAHEISPLKPAPDFMRYMIPITPMLIIVGWLGIERTYHFLRRSRHRLSGYALLCVAAFSLLVLPAYATANLVANLVDDTRITAARYLSGVTGGYLYETYGLPRLYDAEYVKSVADIDLDAARRIGICRVVASSMEYDKYYYGSRIKGQDASVYGRHAAYERLFRFPYVEIRPKYKTYAFSNPTIRIVDICAGEHE</sequence>
<gene>
    <name evidence="10" type="ORF">AB6M95_15020</name>
</gene>
<evidence type="ECO:0000256" key="2">
    <source>
        <dbReference type="ARBA" id="ARBA00022475"/>
    </source>
</evidence>
<dbReference type="InterPro" id="IPR050297">
    <property type="entry name" value="LipidA_mod_glycosyltrf_83"/>
</dbReference>
<dbReference type="Proteomes" id="UP001568698">
    <property type="component" value="Unassembled WGS sequence"/>
</dbReference>
<keyword evidence="3 10" id="KW-0328">Glycosyltransferase</keyword>
<evidence type="ECO:0000256" key="6">
    <source>
        <dbReference type="ARBA" id="ARBA00022989"/>
    </source>
</evidence>
<evidence type="ECO:0000313" key="11">
    <source>
        <dbReference type="Proteomes" id="UP001568698"/>
    </source>
</evidence>
<proteinExistence type="predicted"/>
<evidence type="ECO:0000256" key="5">
    <source>
        <dbReference type="ARBA" id="ARBA00022692"/>
    </source>
</evidence>
<reference evidence="10 11" key="1">
    <citation type="submission" date="2024-08" db="EMBL/GenBank/DDBJ databases">
        <title>Sulfate-reducing bacteria isolated from formation water of the oil field in Kazakhstan and description of Pseudodesulfovibrio sp.</title>
        <authorList>
            <person name="Bidzhieva S.K."/>
            <person name="Tourova T.P."/>
            <person name="Grouzdev D.S."/>
            <person name="Beletsky A.V."/>
            <person name="Sokolova D.S."/>
            <person name="Samigullina S.R."/>
            <person name="Poltaraus A.B."/>
            <person name="Avtukh A.N."/>
            <person name="Tereshina V.M."/>
            <person name="Zhaparov N.S."/>
            <person name="Mardanov A.V."/>
            <person name="Nazina T.N."/>
        </authorList>
    </citation>
    <scope>NUCLEOTIDE SEQUENCE [LARGE SCALE GENOMIC DNA]</scope>
    <source>
        <strain evidence="10 11">9FUS</strain>
    </source>
</reference>
<dbReference type="EMBL" id="JBGLYH010000050">
    <property type="protein sequence ID" value="MEZ7198064.1"/>
    <property type="molecule type" value="Genomic_DNA"/>
</dbReference>
<keyword evidence="11" id="KW-1185">Reference proteome</keyword>
<keyword evidence="2" id="KW-1003">Cell membrane</keyword>
<feature type="transmembrane region" description="Helical" evidence="8">
    <location>
        <begin position="163"/>
        <end position="196"/>
    </location>
</feature>
<keyword evidence="5 8" id="KW-0812">Transmembrane</keyword>
<protein>
    <submittedName>
        <fullName evidence="10">ArnT family glycosyltransferase</fullName>
        <ecNumber evidence="10">2.4.-.-</ecNumber>
    </submittedName>
</protein>
<comment type="subcellular location">
    <subcellularLocation>
        <location evidence="1">Cell membrane</location>
        <topology evidence="1">Multi-pass membrane protein</topology>
    </subcellularLocation>
</comment>
<feature type="transmembrane region" description="Helical" evidence="8">
    <location>
        <begin position="322"/>
        <end position="341"/>
    </location>
</feature>
<feature type="transmembrane region" description="Helical" evidence="8">
    <location>
        <begin position="84"/>
        <end position="105"/>
    </location>
</feature>
<dbReference type="InterPro" id="IPR038731">
    <property type="entry name" value="RgtA/B/C-like"/>
</dbReference>
<feature type="transmembrane region" description="Helical" evidence="8">
    <location>
        <begin position="208"/>
        <end position="228"/>
    </location>
</feature>
<dbReference type="EC" id="2.4.-.-" evidence="10"/>
<feature type="transmembrane region" description="Helical" evidence="8">
    <location>
        <begin position="15"/>
        <end position="33"/>
    </location>
</feature>
<feature type="transmembrane region" description="Helical" evidence="8">
    <location>
        <begin position="140"/>
        <end position="157"/>
    </location>
</feature>
<comment type="caution">
    <text evidence="10">The sequence shown here is derived from an EMBL/GenBank/DDBJ whole genome shotgun (WGS) entry which is preliminary data.</text>
</comment>
<evidence type="ECO:0000256" key="1">
    <source>
        <dbReference type="ARBA" id="ARBA00004651"/>
    </source>
</evidence>